<reference evidence="1" key="2">
    <citation type="submission" date="2022-01" db="EMBL/GenBank/DDBJ databases">
        <authorList>
            <person name="Yamashiro T."/>
            <person name="Shiraishi A."/>
            <person name="Satake H."/>
            <person name="Nakayama K."/>
        </authorList>
    </citation>
    <scope>NUCLEOTIDE SEQUENCE</scope>
</reference>
<comment type="caution">
    <text evidence="1">The sequence shown here is derived from an EMBL/GenBank/DDBJ whole genome shotgun (WGS) entry which is preliminary data.</text>
</comment>
<accession>A0ABQ5CQ07</accession>
<reference evidence="1" key="1">
    <citation type="journal article" date="2022" name="Int. J. Mol. Sci.">
        <title>Draft Genome of Tanacetum Coccineum: Genomic Comparison of Closely Related Tanacetum-Family Plants.</title>
        <authorList>
            <person name="Yamashiro T."/>
            <person name="Shiraishi A."/>
            <person name="Nakayama K."/>
            <person name="Satake H."/>
        </authorList>
    </citation>
    <scope>NUCLEOTIDE SEQUENCE</scope>
</reference>
<protein>
    <submittedName>
        <fullName evidence="1">Uncharacterized protein</fullName>
    </submittedName>
</protein>
<sequence>MLKGCRKNLLISIHKLHRSKRKVGTTYSGEEETTLILSQVSVHNVEHISPATDCTTFHQGPDSPLHFAYEEHVRGSDTEYDENAIDWLDFYSGAQDVRPVDSALHTVEVIESQRLTERLRNQLRRRFSSVKASNEELLYVLASRMTLSVEMNVEDFDVDKDQEELRRNTSAWKSSIMNKAVSLVLMWYQEGHIPTVNPEAELWETLIMKNERPLQNMLGTIPHLFLSYANNTIGICSEVDIMFIHRRTLYLSQTGYGALRIVTESTGS</sequence>
<dbReference type="EMBL" id="BQNB010014517">
    <property type="protein sequence ID" value="GJT29120.1"/>
    <property type="molecule type" value="Genomic_DNA"/>
</dbReference>
<keyword evidence="2" id="KW-1185">Reference proteome</keyword>
<dbReference type="Proteomes" id="UP001151760">
    <property type="component" value="Unassembled WGS sequence"/>
</dbReference>
<gene>
    <name evidence="1" type="ORF">Tco_0909395</name>
</gene>
<evidence type="ECO:0000313" key="2">
    <source>
        <dbReference type="Proteomes" id="UP001151760"/>
    </source>
</evidence>
<evidence type="ECO:0000313" key="1">
    <source>
        <dbReference type="EMBL" id="GJT29120.1"/>
    </source>
</evidence>
<organism evidence="1 2">
    <name type="scientific">Tanacetum coccineum</name>
    <dbReference type="NCBI Taxonomy" id="301880"/>
    <lineage>
        <taxon>Eukaryota</taxon>
        <taxon>Viridiplantae</taxon>
        <taxon>Streptophyta</taxon>
        <taxon>Embryophyta</taxon>
        <taxon>Tracheophyta</taxon>
        <taxon>Spermatophyta</taxon>
        <taxon>Magnoliopsida</taxon>
        <taxon>eudicotyledons</taxon>
        <taxon>Gunneridae</taxon>
        <taxon>Pentapetalae</taxon>
        <taxon>asterids</taxon>
        <taxon>campanulids</taxon>
        <taxon>Asterales</taxon>
        <taxon>Asteraceae</taxon>
        <taxon>Asteroideae</taxon>
        <taxon>Anthemideae</taxon>
        <taxon>Anthemidinae</taxon>
        <taxon>Tanacetum</taxon>
    </lineage>
</organism>
<proteinExistence type="predicted"/>
<name>A0ABQ5CQ07_9ASTR</name>